<dbReference type="OrthoDB" id="9901850at2759"/>
<evidence type="ECO:0000313" key="3">
    <source>
        <dbReference type="Proteomes" id="UP000054359"/>
    </source>
</evidence>
<feature type="compositionally biased region" description="Basic and acidic residues" evidence="1">
    <location>
        <begin position="125"/>
        <end position="138"/>
    </location>
</feature>
<reference evidence="2 3" key="1">
    <citation type="submission" date="2013-11" db="EMBL/GenBank/DDBJ databases">
        <title>Genome sequencing of Stegodyphus mimosarum.</title>
        <authorList>
            <person name="Bechsgaard J."/>
        </authorList>
    </citation>
    <scope>NUCLEOTIDE SEQUENCE [LARGE SCALE GENOMIC DNA]</scope>
</reference>
<organism evidence="2 3">
    <name type="scientific">Stegodyphus mimosarum</name>
    <name type="common">African social velvet spider</name>
    <dbReference type="NCBI Taxonomy" id="407821"/>
    <lineage>
        <taxon>Eukaryota</taxon>
        <taxon>Metazoa</taxon>
        <taxon>Ecdysozoa</taxon>
        <taxon>Arthropoda</taxon>
        <taxon>Chelicerata</taxon>
        <taxon>Arachnida</taxon>
        <taxon>Araneae</taxon>
        <taxon>Araneomorphae</taxon>
        <taxon>Entelegynae</taxon>
        <taxon>Eresoidea</taxon>
        <taxon>Eresidae</taxon>
        <taxon>Stegodyphus</taxon>
    </lineage>
</organism>
<keyword evidence="3" id="KW-1185">Reference proteome</keyword>
<dbReference type="EMBL" id="KK122158">
    <property type="protein sequence ID" value="KFM82078.1"/>
    <property type="molecule type" value="Genomic_DNA"/>
</dbReference>
<dbReference type="AlphaFoldDB" id="A0A087UXI9"/>
<feature type="non-terminal residue" evidence="2">
    <location>
        <position position="263"/>
    </location>
</feature>
<evidence type="ECO:0000256" key="1">
    <source>
        <dbReference type="SAM" id="MobiDB-lite"/>
    </source>
</evidence>
<name>A0A087UXI9_STEMI</name>
<gene>
    <name evidence="2" type="ORF">X975_18846</name>
</gene>
<sequence length="263" mass="29412">MDKTDDEIGNQNQILHVPTPQEGILHSPPPQIQSRTQEIDNEDVQILVPTPTTPVLSDKGENDTISETDTSSNATSEGSTKEDETADTFSKPSEESKLVNPSNEQEIFENFHTPLNGNSVSSAEENIKSGTELDRNDYGDDIDKEETGQQADEDENISKHSQTSFDIINSKIGNEDVTFDPTKLFQTVVESLRSAEEKGRSYYNEESHIGELMASEDDSNRIEILRGFGTKDEYDFSKPIRAATPVPRRSSFHQLLNMDLERN</sequence>
<proteinExistence type="predicted"/>
<feature type="compositionally biased region" description="Polar residues" evidence="1">
    <location>
        <begin position="113"/>
        <end position="124"/>
    </location>
</feature>
<accession>A0A087UXI9</accession>
<feature type="compositionally biased region" description="Polar residues" evidence="1">
    <location>
        <begin position="63"/>
        <end position="78"/>
    </location>
</feature>
<feature type="region of interest" description="Disordered" evidence="1">
    <location>
        <begin position="1"/>
        <end position="162"/>
    </location>
</feature>
<dbReference type="Proteomes" id="UP000054359">
    <property type="component" value="Unassembled WGS sequence"/>
</dbReference>
<protein>
    <submittedName>
        <fullName evidence="2">Uncharacterized protein</fullName>
    </submittedName>
</protein>
<evidence type="ECO:0000313" key="2">
    <source>
        <dbReference type="EMBL" id="KFM82078.1"/>
    </source>
</evidence>